<evidence type="ECO:0000313" key="3">
    <source>
        <dbReference type="EMBL" id="QIB68509.1"/>
    </source>
</evidence>
<dbReference type="RefSeq" id="WP_163065372.1">
    <property type="nucleotide sequence ID" value="NZ_CP048649.1"/>
</dbReference>
<feature type="domain" description="EAL" evidence="1">
    <location>
        <begin position="1"/>
        <end position="204"/>
    </location>
</feature>
<organism evidence="3 4">
    <name type="scientific">Aminipila butyrica</name>
    <dbReference type="NCBI Taxonomy" id="433296"/>
    <lineage>
        <taxon>Bacteria</taxon>
        <taxon>Bacillati</taxon>
        <taxon>Bacillota</taxon>
        <taxon>Clostridia</taxon>
        <taxon>Peptostreptococcales</taxon>
        <taxon>Anaerovoracaceae</taxon>
        <taxon>Aminipila</taxon>
    </lineage>
</organism>
<dbReference type="SMART" id="SM00052">
    <property type="entry name" value="EAL"/>
    <property type="match status" value="1"/>
</dbReference>
<dbReference type="Pfam" id="PF08668">
    <property type="entry name" value="HDOD"/>
    <property type="match status" value="1"/>
</dbReference>
<evidence type="ECO:0000313" key="4">
    <source>
        <dbReference type="Proteomes" id="UP000466848"/>
    </source>
</evidence>
<dbReference type="InterPro" id="IPR013976">
    <property type="entry name" value="HDOD"/>
</dbReference>
<dbReference type="InterPro" id="IPR014408">
    <property type="entry name" value="dGMP_Pdiesterase_EAL/HD-GYP"/>
</dbReference>
<accession>A0A858BTJ0</accession>
<dbReference type="PIRSF" id="PIRSF003180">
    <property type="entry name" value="DiGMPpdiest_YuxH"/>
    <property type="match status" value="1"/>
</dbReference>
<protein>
    <submittedName>
        <fullName evidence="3">HDOD domain-containing protein</fullName>
    </submittedName>
</protein>
<dbReference type="EMBL" id="CP048649">
    <property type="protein sequence ID" value="QIB68509.1"/>
    <property type="molecule type" value="Genomic_DNA"/>
</dbReference>
<dbReference type="Proteomes" id="UP000466848">
    <property type="component" value="Chromosome"/>
</dbReference>
<gene>
    <name evidence="3" type="ORF">Ami103574_03880</name>
</gene>
<dbReference type="InterPro" id="IPR035919">
    <property type="entry name" value="EAL_sf"/>
</dbReference>
<sequence length="405" mass="46427">MHIYIARQPIFNQMKDVIAYELLYRDPKTLTANISDADAATNSVLMGSILVASFEQLVEGKLAFINFTKNLINDGTPLLFSPKYMIVEILEDIVPDEAFIQRLRELKEKGYTLALDDFIADYPYKEIIDLVDIIKVDFLLTTREEQQQIIKRYKRPGLKFLAEKVETSSAFNRAKALNYDYFQGYYFAKPSVFKYKDMSTISTNLFTIIKMLDAKNPDYRALTVLFEQDIALTYKLFKYANSPMYGSMEQISTINRALVRLGFGNIRNCMYMILLRYISSSQNSDLVSVSLQRAKMMELLSTSVGLANRSSECFLVGLFSMLDVLTDKPIVKALDELPLSQESKEAILHQKNALGLPLKLILAYEKGNWHEVENTRQTLRLHSLNMVSIYMKALDWASEILLSTK</sequence>
<proteinExistence type="predicted"/>
<name>A0A858BTJ0_9FIRM</name>
<dbReference type="KEGG" id="abut:Ami103574_03880"/>
<dbReference type="SUPFAM" id="SSF109604">
    <property type="entry name" value="HD-domain/PDEase-like"/>
    <property type="match status" value="1"/>
</dbReference>
<evidence type="ECO:0000259" key="2">
    <source>
        <dbReference type="PROSITE" id="PS51833"/>
    </source>
</evidence>
<evidence type="ECO:0000259" key="1">
    <source>
        <dbReference type="PROSITE" id="PS50883"/>
    </source>
</evidence>
<dbReference type="SUPFAM" id="SSF141868">
    <property type="entry name" value="EAL domain-like"/>
    <property type="match status" value="1"/>
</dbReference>
<reference evidence="3 4" key="1">
    <citation type="submission" date="2020-02" db="EMBL/GenBank/DDBJ databases">
        <authorList>
            <person name="Kim Y.B."/>
            <person name="Roh S.W."/>
        </authorList>
    </citation>
    <scope>NUCLEOTIDE SEQUENCE [LARGE SCALE GENOMIC DNA]</scope>
    <source>
        <strain evidence="3 4">DSM 103574</strain>
    </source>
</reference>
<dbReference type="PANTHER" id="PTHR33525">
    <property type="match status" value="1"/>
</dbReference>
<dbReference type="PROSITE" id="PS50883">
    <property type="entry name" value="EAL"/>
    <property type="match status" value="1"/>
</dbReference>
<dbReference type="Gene3D" id="3.20.20.450">
    <property type="entry name" value="EAL domain"/>
    <property type="match status" value="1"/>
</dbReference>
<dbReference type="Gene3D" id="1.10.3210.10">
    <property type="entry name" value="Hypothetical protein af1432"/>
    <property type="match status" value="1"/>
</dbReference>
<dbReference type="InterPro" id="IPR001633">
    <property type="entry name" value="EAL_dom"/>
</dbReference>
<feature type="domain" description="HDOD" evidence="2">
    <location>
        <begin position="198"/>
        <end position="385"/>
    </location>
</feature>
<dbReference type="AlphaFoldDB" id="A0A858BTJ0"/>
<dbReference type="InterPro" id="IPR052340">
    <property type="entry name" value="RNase_Y/CdgJ"/>
</dbReference>
<dbReference type="PANTHER" id="PTHR33525:SF4">
    <property type="entry name" value="CYCLIC DI-GMP PHOSPHODIESTERASE CDGJ"/>
    <property type="match status" value="1"/>
</dbReference>
<dbReference type="PROSITE" id="PS51833">
    <property type="entry name" value="HDOD"/>
    <property type="match status" value="1"/>
</dbReference>
<keyword evidence="4" id="KW-1185">Reference proteome</keyword>
<dbReference type="Pfam" id="PF00563">
    <property type="entry name" value="EAL"/>
    <property type="match status" value="1"/>
</dbReference>